<protein>
    <recommendedName>
        <fullName evidence="4">DUF659 domain-containing protein</fullName>
    </recommendedName>
</protein>
<evidence type="ECO:0000313" key="2">
    <source>
        <dbReference type="EMBL" id="KAF5349830.1"/>
    </source>
</evidence>
<name>A0A8H5CXQ3_9AGAR</name>
<evidence type="ECO:0000256" key="1">
    <source>
        <dbReference type="SAM" id="MobiDB-lite"/>
    </source>
</evidence>
<gene>
    <name evidence="2" type="ORF">D9757_015258</name>
</gene>
<feature type="region of interest" description="Disordered" evidence="1">
    <location>
        <begin position="98"/>
        <end position="118"/>
    </location>
</feature>
<sequence length="765" mass="86575">MSPKKGPLWEFYHAGDKQNRVHHRAYCLFCIKELRPSTEVIVLDEQGEEILNLDSAWFKDALSQINSVLGEKSAMAAHLVGSKPCPHTLSRAKKIAKQVKKGDTAGDDGDDELSDGEEPLRKKRKVVEKVKQTKLVFPKGIAIPFTDDEEKRIKTQFLRATISANLPFRWVDDPEVIKLFFIVEGELKKILKGQYVIISTDGVKDIKRDSVTGINVTVHGKSYLVCLKKTNKDKKDSESMSNSFEEMIDSVEENYGCMCVAFVTDDDGGSRKGRQLLVARRPWLFGPACAAHQSQLVLGDYFKENPAASETSEEATELLGWMLNHIKVRDIFDTVQTELSQKAPLKYLVANLTRWTTHFVAFDRLVILRESLRRAAFLQRADIIAAQFVVDDIEPICLAVNITQKESARPDQVVLAFGGLFLHFSNHSDAKVATAMKKRLEMRWAAFDQPLFIFSLILNPFEKLERFGDQANVSHYTLLAAFQQLYSRVKSRPELSSDNMAKAARVQEAAKAFFEYLSGTGLFADFEANKTLHVESLGDCPITFWKNFRNVSKTAELADFALLLLEVLVSSAGNERDFSDLKIKQTRLRNRLRLDKLEKMSKTGANIRQDNSTSGLTVARNKRKNHQPEHAAKLLSVSRYSDLLNGDIDDSEDSADISPVYIKSRAAWRREMRKWQEDEQNREGDDETDTQPEAGPSSRVKKWLPMSLEKLFGGTARKSVTEFMQSRQARRPFTEETLLMELLEAEYSDEPPDDGEMEGSGDDYA</sequence>
<accession>A0A8H5CXQ3</accession>
<feature type="compositionally biased region" description="Acidic residues" evidence="1">
    <location>
        <begin position="105"/>
        <end position="117"/>
    </location>
</feature>
<evidence type="ECO:0000313" key="3">
    <source>
        <dbReference type="Proteomes" id="UP000518752"/>
    </source>
</evidence>
<organism evidence="2 3">
    <name type="scientific">Collybiopsis confluens</name>
    <dbReference type="NCBI Taxonomy" id="2823264"/>
    <lineage>
        <taxon>Eukaryota</taxon>
        <taxon>Fungi</taxon>
        <taxon>Dikarya</taxon>
        <taxon>Basidiomycota</taxon>
        <taxon>Agaricomycotina</taxon>
        <taxon>Agaricomycetes</taxon>
        <taxon>Agaricomycetidae</taxon>
        <taxon>Agaricales</taxon>
        <taxon>Marasmiineae</taxon>
        <taxon>Omphalotaceae</taxon>
        <taxon>Collybiopsis</taxon>
    </lineage>
</organism>
<comment type="caution">
    <text evidence="2">The sequence shown here is derived from an EMBL/GenBank/DDBJ whole genome shotgun (WGS) entry which is preliminary data.</text>
</comment>
<keyword evidence="3" id="KW-1185">Reference proteome</keyword>
<reference evidence="2 3" key="1">
    <citation type="journal article" date="2020" name="ISME J.">
        <title>Uncovering the hidden diversity of litter-decomposition mechanisms in mushroom-forming fungi.</title>
        <authorList>
            <person name="Floudas D."/>
            <person name="Bentzer J."/>
            <person name="Ahren D."/>
            <person name="Johansson T."/>
            <person name="Persson P."/>
            <person name="Tunlid A."/>
        </authorList>
    </citation>
    <scope>NUCLEOTIDE SEQUENCE [LARGE SCALE GENOMIC DNA]</scope>
    <source>
        <strain evidence="2 3">CBS 406.79</strain>
    </source>
</reference>
<feature type="region of interest" description="Disordered" evidence="1">
    <location>
        <begin position="743"/>
        <end position="765"/>
    </location>
</feature>
<feature type="compositionally biased region" description="Polar residues" evidence="1">
    <location>
        <begin position="603"/>
        <end position="616"/>
    </location>
</feature>
<dbReference type="AlphaFoldDB" id="A0A8H5CXQ3"/>
<evidence type="ECO:0008006" key="4">
    <source>
        <dbReference type="Google" id="ProtNLM"/>
    </source>
</evidence>
<feature type="region of interest" description="Disordered" evidence="1">
    <location>
        <begin position="602"/>
        <end position="631"/>
    </location>
</feature>
<feature type="region of interest" description="Disordered" evidence="1">
    <location>
        <begin position="676"/>
        <end position="702"/>
    </location>
</feature>
<dbReference type="SUPFAM" id="SSF53098">
    <property type="entry name" value="Ribonuclease H-like"/>
    <property type="match status" value="1"/>
</dbReference>
<dbReference type="InterPro" id="IPR012337">
    <property type="entry name" value="RNaseH-like_sf"/>
</dbReference>
<dbReference type="EMBL" id="JAACJN010000303">
    <property type="protein sequence ID" value="KAF5349830.1"/>
    <property type="molecule type" value="Genomic_DNA"/>
</dbReference>
<proteinExistence type="predicted"/>
<dbReference type="OrthoDB" id="2423954at2759"/>
<dbReference type="Proteomes" id="UP000518752">
    <property type="component" value="Unassembled WGS sequence"/>
</dbReference>